<dbReference type="InterPro" id="IPR011990">
    <property type="entry name" value="TPR-like_helical_dom_sf"/>
</dbReference>
<evidence type="ECO:0008006" key="4">
    <source>
        <dbReference type="Google" id="ProtNLM"/>
    </source>
</evidence>
<dbReference type="Proteomes" id="UP001597297">
    <property type="component" value="Unassembled WGS sequence"/>
</dbReference>
<dbReference type="RefSeq" id="WP_377094433.1">
    <property type="nucleotide sequence ID" value="NZ_JBHSJM010000001.1"/>
</dbReference>
<keyword evidence="1" id="KW-1133">Transmembrane helix</keyword>
<evidence type="ECO:0000313" key="2">
    <source>
        <dbReference type="EMBL" id="MFD2276228.1"/>
    </source>
</evidence>
<dbReference type="EMBL" id="JBHUJC010000020">
    <property type="protein sequence ID" value="MFD2276228.1"/>
    <property type="molecule type" value="Genomic_DNA"/>
</dbReference>
<name>A0ABW5E4P0_9BACT</name>
<accession>A0ABW5E4P0</accession>
<feature type="transmembrane region" description="Helical" evidence="1">
    <location>
        <begin position="80"/>
        <end position="99"/>
    </location>
</feature>
<proteinExistence type="predicted"/>
<keyword evidence="1" id="KW-0812">Transmembrane</keyword>
<reference evidence="3" key="1">
    <citation type="journal article" date="2019" name="Int. J. Syst. Evol. Microbiol.">
        <title>The Global Catalogue of Microorganisms (GCM) 10K type strain sequencing project: providing services to taxonomists for standard genome sequencing and annotation.</title>
        <authorList>
            <consortium name="The Broad Institute Genomics Platform"/>
            <consortium name="The Broad Institute Genome Sequencing Center for Infectious Disease"/>
            <person name="Wu L."/>
            <person name="Ma J."/>
        </authorList>
    </citation>
    <scope>NUCLEOTIDE SEQUENCE [LARGE SCALE GENOMIC DNA]</scope>
    <source>
        <strain evidence="3">JCM 16545</strain>
    </source>
</reference>
<evidence type="ECO:0000313" key="3">
    <source>
        <dbReference type="Proteomes" id="UP001597297"/>
    </source>
</evidence>
<keyword evidence="1" id="KW-0472">Membrane</keyword>
<comment type="caution">
    <text evidence="2">The sequence shown here is derived from an EMBL/GenBank/DDBJ whole genome shotgun (WGS) entry which is preliminary data.</text>
</comment>
<dbReference type="Gene3D" id="1.25.40.10">
    <property type="entry name" value="Tetratricopeptide repeat domain"/>
    <property type="match status" value="1"/>
</dbReference>
<keyword evidence="3" id="KW-1185">Reference proteome</keyword>
<evidence type="ECO:0000256" key="1">
    <source>
        <dbReference type="SAM" id="Phobius"/>
    </source>
</evidence>
<organism evidence="2 3">
    <name type="scientific">Rubritalea spongiae</name>
    <dbReference type="NCBI Taxonomy" id="430797"/>
    <lineage>
        <taxon>Bacteria</taxon>
        <taxon>Pseudomonadati</taxon>
        <taxon>Verrucomicrobiota</taxon>
        <taxon>Verrucomicrobiia</taxon>
        <taxon>Verrucomicrobiales</taxon>
        <taxon>Rubritaleaceae</taxon>
        <taxon>Rubritalea</taxon>
    </lineage>
</organism>
<protein>
    <recommendedName>
        <fullName evidence="4">Tetratricopeptide repeat protein</fullName>
    </recommendedName>
</protein>
<feature type="transmembrane region" description="Helical" evidence="1">
    <location>
        <begin position="20"/>
        <end position="38"/>
    </location>
</feature>
<feature type="transmembrane region" description="Helical" evidence="1">
    <location>
        <begin position="44"/>
        <end position="68"/>
    </location>
</feature>
<gene>
    <name evidence="2" type="ORF">ACFSQZ_07095</name>
</gene>
<sequence>MDHPYESTLMRTWKRKRKGLYLLGQIVLFPMLVLWKLDRLFSGFSFWIKVSAFCSAITAPFRAVIDFIKAWCGSRPWKRLLQASPVLIIAFVGFTAFFINANRNRGGVYAGYYQDALTAMNAGDAKQADFLFGKLIHHKNYRDNNQALFQAMMAANANDNATREQALRKKLVVERNYEPAKRWVVAQRLNQGRVSAEDTAGLVALSEEMVAEAPTEESELYWRKALARLYQGQGKYSEVVAMLEADENRDPEASLILAQNYLAQSKNEEALKEVDRMLSYISDEDPAKNIYLKEYVEGNAIKAHNTADLASGSVMLKNAIKVLEQKRAMAVNRALYDAWLGELYLRMFEMLLEFRDASMRLEAFEYFDKAIEAGQAPGRSGAVLNQIIDPASGYPLLSGQILEIVAKRGGVGAHLARAMDAWVEGNDRSAQLHFSIANELSPNAMKVVRYAAQYLAREGSSAITVFTGVNLSSYQRSFELLNVVDKIDEGLAIETMFDRCYIYSLRKSWKEVLRMVEPRLSELTGQDLVRAYDWLANAHANLDNAEKAEEYRRALQNEIIKLKEQQ</sequence>